<protein>
    <submittedName>
        <fullName evidence="3">Group II intron maturase-specific domain protein</fullName>
    </submittedName>
</protein>
<reference evidence="3" key="1">
    <citation type="journal article" date="2008" name="BMC Genomics">
        <title>Chloroplast DNA sequence of the green alga Oedogonium cardiacum (Chlorophyceae): unique genome architecture, derived characters shared with the Chaetophorales and novel genes acquired through horizontal transfer.</title>
        <authorList>
            <person name="Brouard J.S."/>
            <person name="Otis C."/>
            <person name="Lemieux C."/>
            <person name="Turmel M."/>
        </authorList>
    </citation>
    <scope>NUCLEOTIDE SEQUENCE [LARGE SCALE GENOMIC DNA]</scope>
    <source>
        <strain evidence="3">SAG 575-1b</strain>
    </source>
</reference>
<dbReference type="InterPro" id="IPR013597">
    <property type="entry name" value="Mat_intron_G2"/>
</dbReference>
<evidence type="ECO:0000313" key="3">
    <source>
        <dbReference type="EMBL" id="ACC97268.1"/>
    </source>
</evidence>
<geneLocation type="chloroplast" evidence="3"/>
<keyword evidence="3" id="KW-0934">Plastid</keyword>
<evidence type="ECO:0000259" key="2">
    <source>
        <dbReference type="Pfam" id="PF08388"/>
    </source>
</evidence>
<keyword evidence="1" id="KW-0472">Membrane</keyword>
<feature type="transmembrane region" description="Helical" evidence="1">
    <location>
        <begin position="746"/>
        <end position="767"/>
    </location>
</feature>
<gene>
    <name evidence="3" type="primary">orf1252</name>
</gene>
<proteinExistence type="predicted"/>
<keyword evidence="1" id="KW-1133">Transmembrane helix</keyword>
<sequence length="1252" mass="154754">MVTLMKEYLSLLQCLLYKAQKRQKIKQILKFQRILYKSQSIVFFILRNKNFKNNERKKFINFLSEPIFKKFLKMCILKKQIQICYFLNSQLSSRKKLINFKASLQNFSSLFLESKKKKLFYINFISGHHNLKLSYLFFNNNSINWNRNFLGHLKLEFLSRFTYYILLLFLPTHNFLLFDVNNKNKQLSVKKSNISSLQLGMKYSSFNYQTFYNIYLHHHNYYLDSEKIQYQNSFYFHLLSNRKQIFFFNYKQKKRYIKINRFRDNFILNYKNSINKYTNFCYYSMILNNPFFRQNSCFFSFKLVNNSFFNHFNKIEFLEIQLNNFQKQILFFLLEPIWEACFEIASYSNRRGRSLYDVIEFLRFHLKKQPMYLFKIYFHFFNKIIYKKKEKKKNLKYNFILQKKSVVFDKFNSVFNKIKIDSLFFNFMENIIFYGIQKKYQNYYLRTKQQIFLYQILKIIKQNNKKNAIYFYKIFYNKFFFILTIQNPIQKKVEKRKVINNFFIINYKKFIIESCKNSHFNKSINDYNNVRHHSVINLKLETYFINNFLILSLSYFFKEKIKNLKNRLFSIELKKQKFSFYLQKLVSTFFPRNTNLSKTKGISFSIIYKDSNFFVSKNSFLFFFIKKNKKLFLNLLNQWNKENCNFFNKRKNNTLLLKKLQCEINTIHRNQLAHIFIFSKKIYSAQLNFRTLVKINLSFIYGYLNSLNLFLNLDSFNTFTFLLLRKNIYFYATLVKQNSSFKNITFFLLMYYCNLYVKFFSFFTYSFKINFFLFLLEKNDVKLIWNSFIKYKDQIFYFNSNYIFLKSFQTILKKWMILNKTMLFLYMENNKKSNISPVLHFMLYSKSFLLTDSLIYYIKIFLNIMILNLLYLKRFLYNKFNFQKSPLLSTLWSINFFFIKEKHTFLIYKKKINGFGFFNFFMFHSNKKICIANFLFFWQFSFLKILYNFKYIQSFINYFEIYEFIIQNDKILKNKQINQIMRFLFFQYLFLQYNYLIFSEYNNFLEQLINFYFKNKFINLHLFKFIFYKIIKTRSTLIFYNKLIQQQTLKIYFDFSIKPSKYRIERHLFKICNIVKKSHNKTQEYIIFKLSKNIKNWCYYYQIITPTILFKYLDYLTLQILWRWACKRHYQKRKRLIKMKYFYKFNFISPMLNNFALKKNLVTIFLKNKKIVFASQRNLFINLDLKNDQTILFKKISDKKETFSNINQIYKKKFICLPNHSDIILIKHTLLQNDRSPFDGDFIYWIPRNFYD</sequence>
<name>B3V4L8_OEDCA</name>
<feature type="domain" description="Group II intron maturase-specific" evidence="2">
    <location>
        <begin position="1065"/>
        <end position="1142"/>
    </location>
</feature>
<evidence type="ECO:0000256" key="1">
    <source>
        <dbReference type="SAM" id="Phobius"/>
    </source>
</evidence>
<dbReference type="AlphaFoldDB" id="B3V4L8"/>
<accession>B3V4L8</accession>
<feature type="transmembrane region" description="Helical" evidence="1">
    <location>
        <begin position="854"/>
        <end position="872"/>
    </location>
</feature>
<dbReference type="GeneID" id="6440135"/>
<keyword evidence="1" id="KW-0812">Transmembrane</keyword>
<dbReference type="EMBL" id="EU677193">
    <property type="protein sequence ID" value="ACC97268.1"/>
    <property type="molecule type" value="Genomic_DNA"/>
</dbReference>
<dbReference type="Pfam" id="PF08388">
    <property type="entry name" value="GIIM"/>
    <property type="match status" value="1"/>
</dbReference>
<organism evidence="3">
    <name type="scientific">Oedogonium cardiacum</name>
    <name type="common">Filamentous green alga</name>
    <dbReference type="NCBI Taxonomy" id="55995"/>
    <lineage>
        <taxon>Eukaryota</taxon>
        <taxon>Viridiplantae</taxon>
        <taxon>Chlorophyta</taxon>
        <taxon>core chlorophytes</taxon>
        <taxon>Chlorophyceae</taxon>
        <taxon>OCC clade</taxon>
        <taxon>Oedogoniales</taxon>
        <taxon>Oedogoniaceae</taxon>
        <taxon>Oedogonium</taxon>
    </lineage>
</organism>
<keyword evidence="3" id="KW-0150">Chloroplast</keyword>
<reference evidence="3" key="2">
    <citation type="submission" date="2008-04" db="EMBL/GenBank/DDBJ databases">
        <authorList>
            <consortium name="US DOE Joint Genome Institute"/>
            <person name="Lucas S."/>
            <person name="Copeland A."/>
            <person name="Lapidus A."/>
            <person name="Glavina del Rio T."/>
            <person name="Pitluck S."/>
            <person name="Sun H."/>
            <person name="Schmutz J."/>
            <person name="Larimer F."/>
            <person name="Land M."/>
            <person name="Hauser L."/>
            <person name="Kyrpides N."/>
            <person name="Anderson I."/>
            <person name="Herlemann D.P.R."/>
            <person name="Geissinger O."/>
            <person name="Ikeda-Ohtsubo W."/>
            <person name="Kunin V."/>
            <person name="Humgenholtz P."/>
            <person name="Brune A."/>
            <person name="Richardson P."/>
        </authorList>
    </citation>
    <scope>NUCLEOTIDE SEQUENCE</scope>
    <source>
        <strain evidence="3">SAG 575-1b</strain>
    </source>
</reference>
<dbReference type="RefSeq" id="YP_002000372.1">
    <property type="nucleotide sequence ID" value="NC_011031.1"/>
</dbReference>